<organism evidence="3">
    <name type="scientific">Tanacetum cinerariifolium</name>
    <name type="common">Dalmatian daisy</name>
    <name type="synonym">Chrysanthemum cinerariifolium</name>
    <dbReference type="NCBI Taxonomy" id="118510"/>
    <lineage>
        <taxon>Eukaryota</taxon>
        <taxon>Viridiplantae</taxon>
        <taxon>Streptophyta</taxon>
        <taxon>Embryophyta</taxon>
        <taxon>Tracheophyta</taxon>
        <taxon>Spermatophyta</taxon>
        <taxon>Magnoliopsida</taxon>
        <taxon>eudicotyledons</taxon>
        <taxon>Gunneridae</taxon>
        <taxon>Pentapetalae</taxon>
        <taxon>asterids</taxon>
        <taxon>campanulids</taxon>
        <taxon>Asterales</taxon>
        <taxon>Asteraceae</taxon>
        <taxon>Asteroideae</taxon>
        <taxon>Anthemideae</taxon>
        <taxon>Anthemidinae</taxon>
        <taxon>Tanacetum</taxon>
    </lineage>
</organism>
<comment type="caution">
    <text evidence="3">The sequence shown here is derived from an EMBL/GenBank/DDBJ whole genome shotgun (WGS) entry which is preliminary data.</text>
</comment>
<sequence>MVAAAKLPVLNPNEFKLWKMRIERYFLMTDYALWKVILNGELPPPTRSIEGVETPYPLIIIEEKLARKNELKVRGTLLVALPNEHQLYFNSYKTTKSLMEAIEKRFGEGLDQIYDRLQKLISQLEIHRETISQEDMKLLRSFLSEWKTHTLIWRNKPDLETLSMDDLYNNLKIYEAKVTGSSSTTQNTQNIAFVSSNNSDNTNKAVNIAHGISTASFKTNASNLPNVDSLRYRLKVIDKNVDYESQKIPIENRKECRAFKHEDNRNIEAPKSTAEDGRTSFALMAYTSSSSLSSLNSDTEFNLEAYKAGLESVEARLEVYKKNETIFEDDIKSLKLDVMFRDKAITELKQKFKKAENKRDDLKLTLEKFLGSSKNLSRLLDSQQSDKSKTGLGYDSQGLDSQVESVTSVPGIAKSKVKTSETKLKNGNLQYTLKDQRIFDSGCSRHMTGNKSFLTDNQENDGGFVAFGGSPKGGKISRKVKIRTGKLDFEDVYFVKELKFNLFSVFQMCDKKNNVLFTKTECLVLSPDFKLLDEKQVLLKVP</sequence>
<evidence type="ECO:0000313" key="3">
    <source>
        <dbReference type="EMBL" id="GEU47189.1"/>
    </source>
</evidence>
<evidence type="ECO:0000259" key="2">
    <source>
        <dbReference type="Pfam" id="PF22936"/>
    </source>
</evidence>
<evidence type="ECO:0000256" key="1">
    <source>
        <dbReference type="SAM" id="Coils"/>
    </source>
</evidence>
<accession>A0A6L2KE47</accession>
<gene>
    <name evidence="3" type="ORF">Tci_019167</name>
</gene>
<reference evidence="3" key="1">
    <citation type="journal article" date="2019" name="Sci. Rep.">
        <title>Draft genome of Tanacetum cinerariifolium, the natural source of mosquito coil.</title>
        <authorList>
            <person name="Yamashiro T."/>
            <person name="Shiraishi A."/>
            <person name="Satake H."/>
            <person name="Nakayama K."/>
        </authorList>
    </citation>
    <scope>NUCLEOTIDE SEQUENCE</scope>
</reference>
<dbReference type="InterPro" id="IPR054722">
    <property type="entry name" value="PolX-like_BBD"/>
</dbReference>
<feature type="domain" description="Retrovirus-related Pol polyprotein from transposon TNT 1-94-like beta-barrel" evidence="2">
    <location>
        <begin position="438"/>
        <end position="511"/>
    </location>
</feature>
<dbReference type="Pfam" id="PF22936">
    <property type="entry name" value="Pol_BBD"/>
    <property type="match status" value="1"/>
</dbReference>
<dbReference type="AlphaFoldDB" id="A0A6L2KE47"/>
<feature type="coiled-coil region" evidence="1">
    <location>
        <begin position="303"/>
        <end position="365"/>
    </location>
</feature>
<dbReference type="EMBL" id="BKCJ010002234">
    <property type="protein sequence ID" value="GEU47189.1"/>
    <property type="molecule type" value="Genomic_DNA"/>
</dbReference>
<name>A0A6L2KE47_TANCI</name>
<proteinExistence type="predicted"/>
<protein>
    <submittedName>
        <fullName evidence="3">Ribonuclease H-like domain-containing protein</fullName>
    </submittedName>
</protein>
<keyword evidence="1" id="KW-0175">Coiled coil</keyword>